<reference evidence="2" key="1">
    <citation type="submission" date="2021-09" db="EMBL/GenBank/DDBJ databases">
        <authorList>
            <person name="Martin H S."/>
        </authorList>
    </citation>
    <scope>NUCLEOTIDE SEQUENCE</scope>
</reference>
<keyword evidence="1" id="KW-0472">Membrane</keyword>
<keyword evidence="1" id="KW-0812">Transmembrane</keyword>
<gene>
    <name evidence="2" type="ORF">DCHRY22_LOCUS14548</name>
</gene>
<evidence type="ECO:0000313" key="3">
    <source>
        <dbReference type="Proteomes" id="UP000789524"/>
    </source>
</evidence>
<keyword evidence="3" id="KW-1185">Reference proteome</keyword>
<comment type="caution">
    <text evidence="2">The sequence shown here is derived from an EMBL/GenBank/DDBJ whole genome shotgun (WGS) entry which is preliminary data.</text>
</comment>
<sequence length="157" mass="17687">MTALDDLPDVTSFFGIDLKTGSMIIAALGVVHPMAYGCSFFIPLSYLLVTIWILVALYFAASVVLFFGLAKDSPSLCLIWIWYSVIFVAVMLMMMMLLAIVFTSRKQRSRVIIVLLGMLWYILTIYFILVVNSHRKQLLGPGWGSLTSFTEKIGFRN</sequence>
<evidence type="ECO:0000256" key="1">
    <source>
        <dbReference type="SAM" id="Phobius"/>
    </source>
</evidence>
<feature type="transmembrane region" description="Helical" evidence="1">
    <location>
        <begin position="46"/>
        <end position="68"/>
    </location>
</feature>
<accession>A0A8J2R7V4</accession>
<feature type="transmembrane region" description="Helical" evidence="1">
    <location>
        <begin position="20"/>
        <end position="39"/>
    </location>
</feature>
<proteinExistence type="predicted"/>
<protein>
    <submittedName>
        <fullName evidence="2">(African queen) hypothetical protein</fullName>
    </submittedName>
</protein>
<dbReference type="Proteomes" id="UP000789524">
    <property type="component" value="Unassembled WGS sequence"/>
</dbReference>
<dbReference type="AlphaFoldDB" id="A0A8J2R7V4"/>
<dbReference type="EMBL" id="CAKASE010000081">
    <property type="protein sequence ID" value="CAG9583084.1"/>
    <property type="molecule type" value="Genomic_DNA"/>
</dbReference>
<evidence type="ECO:0000313" key="2">
    <source>
        <dbReference type="EMBL" id="CAG9583084.1"/>
    </source>
</evidence>
<name>A0A8J2R7V4_9NEOP</name>
<feature type="transmembrane region" description="Helical" evidence="1">
    <location>
        <begin position="80"/>
        <end position="102"/>
    </location>
</feature>
<keyword evidence="1" id="KW-1133">Transmembrane helix</keyword>
<dbReference type="OrthoDB" id="7385490at2759"/>
<feature type="transmembrane region" description="Helical" evidence="1">
    <location>
        <begin position="111"/>
        <end position="131"/>
    </location>
</feature>
<organism evidence="2 3">
    <name type="scientific">Danaus chrysippus</name>
    <name type="common">African queen</name>
    <dbReference type="NCBI Taxonomy" id="151541"/>
    <lineage>
        <taxon>Eukaryota</taxon>
        <taxon>Metazoa</taxon>
        <taxon>Ecdysozoa</taxon>
        <taxon>Arthropoda</taxon>
        <taxon>Hexapoda</taxon>
        <taxon>Insecta</taxon>
        <taxon>Pterygota</taxon>
        <taxon>Neoptera</taxon>
        <taxon>Endopterygota</taxon>
        <taxon>Lepidoptera</taxon>
        <taxon>Glossata</taxon>
        <taxon>Ditrysia</taxon>
        <taxon>Papilionoidea</taxon>
        <taxon>Nymphalidae</taxon>
        <taxon>Danainae</taxon>
        <taxon>Danaini</taxon>
        <taxon>Danaina</taxon>
        <taxon>Danaus</taxon>
        <taxon>Anosia</taxon>
    </lineage>
</organism>